<sequence>MSSKKSSLIHQLHGVAVRKQNDTFATWHEINGAIGKHYTFGGLWAEAGDIAYRLHKEWGVQKGDKVVLCYNFGLHFFAAFLGCLRAGVVAILVYPPFPPLTKTLTKMEKVINDCQPVLILTDMAIMAMKKVDELKPFSKSKGMWPKDIPFKVTDAFSLASKTRSFDQEDIVESDIAFYQYTSGSTGDPKGVMVTFKALHSNVKLFQDCIFYGFARDGHSANDIVCFSWLPQYHDFGLNFGAILPFLAGWRVHLMSPISFIKKPLLWLDLMSKNRVSLSVAPDFAYHLVTRKFTEAMAMNGGKVPISNFDLSSIFSLLNAAEPIRLDTQDKFAVTFSEFGLRKDWFSAAYGLAENVVGGTWLPGYHLSKPRGDDNNSFLAVGSTETFHDTLTVKIVDPVSQCELPDDQTGEIWIAGPSVAAGYHGKPELSSEVFQARLLPHDDSSRDQDDTNLGITFLRTGDLGFMQDGYLYVCGRIKDLLIINGVNYYPQDIELAVQSCNGARPGCVAAFSSDDTGEGDGQLEVVFEIRNANKKTAQAVCEAIKSVIIQDIGIVPSKIVALEERSIAKTTSGKIQRRRNRDLLHANEHKAVFVLDQSSMLAGEGNGHQEIGHNLPPAEKFDAIMTSLLVSDYDPDSGWDENGLTSLILIELNNKLAESFPATIPSDFPDQYPTPAALKEYILSPNHGSFFLVEAPSFDTSASRLPWPVITLLQGVCVILLFLMLSVSTVPSYRCYKLIIYDGAPPALGILLPLVFLLWHISFTLLVCLSKWIVIGKYSSREIPVASIYYVRWWFVDREMHLWEMLIGRYVIGTPWQWLFYKVMGCKVHSSAKLDCFVREFDLLEIGENTEISFGIKCRKFGPWQESERYAGSPSLRFRPIRIGDGCMVKGQVGPGVVLGDGSKVEKLAAVPEGAQVPTSAIARGSPAHQSGMTQPKKNTEHDKKSMAVLRIIKCIWPLMELYLTFAIAGSAGWAITIGLSGFEWRYATLLKAFLIIVLTGIGNLLVCIPMKWILIGHRKPGPVTNNSIFQKSLDWMVDYHFFASIVLLDLVADNAVMVNALLWLLGLDIDMESKVWTKFFPPSKVDLITLKKSTLSVTHFDVDQDGEYKKIHIENTSIGHSVIIDGGVTIKSAQINPLTHVTADIHGDLTTTGTRMPLSRRLVVDLATPLVIAILFLSLIPTFELFQLDYGTSSAGFLVVKVAVTLAVFCDTQFFLHMLLHWITYPSQYFCGTQGQTKPWSMIMFAIYMNLHRHLEDFSLLAIFWGTPFFNWFLQGMGCNVEGRALFFGVRLYDLPLVTIKDKTIIDSSIVSGHSWVYDGVYIGPTTVAGVLHEGSFCLANTYLEDSSKETHPMQFVPPRLNGEEVNLKNLQSQSEDMEVV</sequence>
<keyword evidence="3" id="KW-0472">Membrane</keyword>
<feature type="transmembrane region" description="Helical" evidence="3">
    <location>
        <begin position="1162"/>
        <end position="1183"/>
    </location>
</feature>
<dbReference type="InterPro" id="IPR011004">
    <property type="entry name" value="Trimer_LpxA-like_sf"/>
</dbReference>
<comment type="caution">
    <text evidence="5">The sequence shown here is derived from an EMBL/GenBank/DDBJ whole genome shotgun (WGS) entry which is preliminary data.</text>
</comment>
<evidence type="ECO:0000256" key="3">
    <source>
        <dbReference type="SAM" id="Phobius"/>
    </source>
</evidence>
<proteinExistence type="predicted"/>
<dbReference type="EMBL" id="CAICTM010002120">
    <property type="protein sequence ID" value="CAB9527997.1"/>
    <property type="molecule type" value="Genomic_DNA"/>
</dbReference>
<feature type="transmembrane region" description="Helical" evidence="3">
    <location>
        <begin position="961"/>
        <end position="980"/>
    </location>
</feature>
<dbReference type="PANTHER" id="PTHR22754:SF32">
    <property type="entry name" value="DISCO-INTERACTING PROTEIN 2"/>
    <property type="match status" value="1"/>
</dbReference>
<reference evidence="5" key="1">
    <citation type="submission" date="2020-06" db="EMBL/GenBank/DDBJ databases">
        <authorList>
            <consortium name="Plant Systems Biology data submission"/>
        </authorList>
    </citation>
    <scope>NUCLEOTIDE SEQUENCE</scope>
    <source>
        <strain evidence="5">D6</strain>
    </source>
</reference>
<dbReference type="PANTHER" id="PTHR22754">
    <property type="entry name" value="DISCO-INTERACTING PROTEIN 2 DIP2 -RELATED"/>
    <property type="match status" value="1"/>
</dbReference>
<feature type="transmembrane region" description="Helical" evidence="3">
    <location>
        <begin position="992"/>
        <end position="1015"/>
    </location>
</feature>
<keyword evidence="1 5" id="KW-0436">Ligase</keyword>
<keyword evidence="3" id="KW-0812">Transmembrane</keyword>
<organism evidence="5 6">
    <name type="scientific">Seminavis robusta</name>
    <dbReference type="NCBI Taxonomy" id="568900"/>
    <lineage>
        <taxon>Eukaryota</taxon>
        <taxon>Sar</taxon>
        <taxon>Stramenopiles</taxon>
        <taxon>Ochrophyta</taxon>
        <taxon>Bacillariophyta</taxon>
        <taxon>Bacillariophyceae</taxon>
        <taxon>Bacillariophycidae</taxon>
        <taxon>Naviculales</taxon>
        <taxon>Naviculaceae</taxon>
        <taxon>Seminavis</taxon>
    </lineage>
</organism>
<dbReference type="SUPFAM" id="SSF47336">
    <property type="entry name" value="ACP-like"/>
    <property type="match status" value="1"/>
</dbReference>
<keyword evidence="6" id="KW-1185">Reference proteome</keyword>
<dbReference type="SUPFAM" id="SSF51161">
    <property type="entry name" value="Trimeric LpxA-like enzymes"/>
    <property type="match status" value="1"/>
</dbReference>
<feature type="transmembrane region" description="Helical" evidence="3">
    <location>
        <begin position="72"/>
        <end position="94"/>
    </location>
</feature>
<feature type="transmembrane region" description="Helical" evidence="3">
    <location>
        <begin position="704"/>
        <end position="726"/>
    </location>
</feature>
<accession>A0A9N8HW97</accession>
<dbReference type="InterPro" id="IPR045851">
    <property type="entry name" value="AMP-bd_C_sf"/>
</dbReference>
<dbReference type="PROSITE" id="PS00455">
    <property type="entry name" value="AMP_BINDING"/>
    <property type="match status" value="1"/>
</dbReference>
<dbReference type="Proteomes" id="UP001153069">
    <property type="component" value="Unassembled WGS sequence"/>
</dbReference>
<evidence type="ECO:0000313" key="6">
    <source>
        <dbReference type="Proteomes" id="UP001153069"/>
    </source>
</evidence>
<dbReference type="GO" id="GO:0016874">
    <property type="term" value="F:ligase activity"/>
    <property type="evidence" value="ECO:0007669"/>
    <property type="project" value="UniProtKB-KW"/>
</dbReference>
<dbReference type="CDD" id="cd05931">
    <property type="entry name" value="FAAL"/>
    <property type="match status" value="1"/>
</dbReference>
<keyword evidence="3" id="KW-1133">Transmembrane helix</keyword>
<dbReference type="Gene3D" id="3.30.300.30">
    <property type="match status" value="1"/>
</dbReference>
<dbReference type="InterPro" id="IPR042099">
    <property type="entry name" value="ANL_N_sf"/>
</dbReference>
<protein>
    <submittedName>
        <fullName evidence="5">Fatty-acid--CoA ligase FadD21</fullName>
    </submittedName>
</protein>
<evidence type="ECO:0000259" key="4">
    <source>
        <dbReference type="Pfam" id="PF00501"/>
    </source>
</evidence>
<evidence type="ECO:0000256" key="2">
    <source>
        <dbReference type="SAM" id="MobiDB-lite"/>
    </source>
</evidence>
<dbReference type="InterPro" id="IPR040097">
    <property type="entry name" value="FAAL/FAAC"/>
</dbReference>
<feature type="compositionally biased region" description="Polar residues" evidence="2">
    <location>
        <begin position="927"/>
        <end position="936"/>
    </location>
</feature>
<dbReference type="InterPro" id="IPR020845">
    <property type="entry name" value="AMP-binding_CS"/>
</dbReference>
<dbReference type="Gene3D" id="2.160.10.10">
    <property type="entry name" value="Hexapeptide repeat proteins"/>
    <property type="match status" value="1"/>
</dbReference>
<feature type="region of interest" description="Disordered" evidence="2">
    <location>
        <begin position="922"/>
        <end position="941"/>
    </location>
</feature>
<feature type="transmembrane region" description="Helical" evidence="3">
    <location>
        <begin position="1041"/>
        <end position="1065"/>
    </location>
</feature>
<feature type="transmembrane region" description="Helical" evidence="3">
    <location>
        <begin position="747"/>
        <end position="773"/>
    </location>
</feature>
<dbReference type="OrthoDB" id="199633at2759"/>
<evidence type="ECO:0000256" key="1">
    <source>
        <dbReference type="ARBA" id="ARBA00022598"/>
    </source>
</evidence>
<dbReference type="InterPro" id="IPR036736">
    <property type="entry name" value="ACP-like_sf"/>
</dbReference>
<dbReference type="Gene3D" id="1.10.1200.10">
    <property type="entry name" value="ACP-like"/>
    <property type="match status" value="1"/>
</dbReference>
<dbReference type="Pfam" id="PF00501">
    <property type="entry name" value="AMP-binding"/>
    <property type="match status" value="1"/>
</dbReference>
<dbReference type="InterPro" id="IPR000873">
    <property type="entry name" value="AMP-dep_synth/lig_dom"/>
</dbReference>
<gene>
    <name evidence="5" type="ORF">SEMRO_2122_G315500.1</name>
</gene>
<dbReference type="SUPFAM" id="SSF56801">
    <property type="entry name" value="Acetyl-CoA synthetase-like"/>
    <property type="match status" value="1"/>
</dbReference>
<dbReference type="Gene3D" id="3.40.50.12780">
    <property type="entry name" value="N-terminal domain of ligase-like"/>
    <property type="match status" value="1"/>
</dbReference>
<dbReference type="GO" id="GO:0008610">
    <property type="term" value="P:lipid biosynthetic process"/>
    <property type="evidence" value="ECO:0007669"/>
    <property type="project" value="InterPro"/>
</dbReference>
<evidence type="ECO:0000313" key="5">
    <source>
        <dbReference type="EMBL" id="CAB9527997.1"/>
    </source>
</evidence>
<feature type="domain" description="AMP-dependent synthetase/ligase" evidence="4">
    <location>
        <begin position="27"/>
        <end position="423"/>
    </location>
</feature>
<feature type="transmembrane region" description="Helical" evidence="3">
    <location>
        <begin position="1195"/>
        <end position="1220"/>
    </location>
</feature>
<name>A0A9N8HW97_9STRA</name>